<dbReference type="InterPro" id="IPR029071">
    <property type="entry name" value="Ubiquitin-like_domsf"/>
</dbReference>
<comment type="caution">
    <text evidence="2">The sequence shown here is derived from an EMBL/GenBank/DDBJ whole genome shotgun (WGS) entry which is preliminary data.</text>
</comment>
<dbReference type="OrthoDB" id="10034447at2759"/>
<dbReference type="PANTHER" id="PTHR15286">
    <property type="entry name" value="RAS-ASSOCIATING DOMAIN CONTAINING PROTEIN"/>
    <property type="match status" value="1"/>
</dbReference>
<evidence type="ECO:0000313" key="3">
    <source>
        <dbReference type="Proteomes" id="UP000502823"/>
    </source>
</evidence>
<feature type="region of interest" description="Disordered" evidence="1">
    <location>
        <begin position="420"/>
        <end position="441"/>
    </location>
</feature>
<dbReference type="InterPro" id="IPR033593">
    <property type="entry name" value="N-RASSF"/>
</dbReference>
<dbReference type="InParanoid" id="A0A6L2PRF4"/>
<dbReference type="AlphaFoldDB" id="A0A6L2PRF4"/>
<dbReference type="CDD" id="cd16123">
    <property type="entry name" value="RA_RASSF7_like"/>
    <property type="match status" value="1"/>
</dbReference>
<feature type="region of interest" description="Disordered" evidence="1">
    <location>
        <begin position="224"/>
        <end position="278"/>
    </location>
</feature>
<dbReference type="PANTHER" id="PTHR15286:SF1">
    <property type="entry name" value="FI07216P"/>
    <property type="match status" value="1"/>
</dbReference>
<proteinExistence type="predicted"/>
<dbReference type="EMBL" id="BLKM01011744">
    <property type="protein sequence ID" value="GFG34160.1"/>
    <property type="molecule type" value="Genomic_DNA"/>
</dbReference>
<organism evidence="2 3">
    <name type="scientific">Coptotermes formosanus</name>
    <name type="common">Formosan subterranean termite</name>
    <dbReference type="NCBI Taxonomy" id="36987"/>
    <lineage>
        <taxon>Eukaryota</taxon>
        <taxon>Metazoa</taxon>
        <taxon>Ecdysozoa</taxon>
        <taxon>Arthropoda</taxon>
        <taxon>Hexapoda</taxon>
        <taxon>Insecta</taxon>
        <taxon>Pterygota</taxon>
        <taxon>Neoptera</taxon>
        <taxon>Polyneoptera</taxon>
        <taxon>Dictyoptera</taxon>
        <taxon>Blattodea</taxon>
        <taxon>Blattoidea</taxon>
        <taxon>Termitoidae</taxon>
        <taxon>Rhinotermitidae</taxon>
        <taxon>Coptotermes</taxon>
    </lineage>
</organism>
<dbReference type="Proteomes" id="UP000502823">
    <property type="component" value="Unassembled WGS sequence"/>
</dbReference>
<feature type="compositionally biased region" description="Polar residues" evidence="1">
    <location>
        <begin position="420"/>
        <end position="429"/>
    </location>
</feature>
<evidence type="ECO:0000256" key="1">
    <source>
        <dbReference type="SAM" id="MobiDB-lite"/>
    </source>
</evidence>
<dbReference type="Gene3D" id="3.10.20.90">
    <property type="entry name" value="Phosphatidylinositol 3-kinase Catalytic Subunit, Chain A, domain 1"/>
    <property type="match status" value="1"/>
</dbReference>
<sequence>MTEEIPVWVNNRVRWVTGIGRKTTCDDVIAFLLRGQEDGKTQCQETTTTSFQKGQGFAIMEQWRRMERPLDGRSRILRVWKAWGDAKNEVRFTLKRVTDWDADSGRGSPGRDTCNATMARRRKHHHRGTKVPWPPHQTIHPRRLAQLHHHHHHNQKDLSNKLPETIERLMKLILAQGETIQNQLRRLHDREYQIERLEGETHRARVETLGSNYLLETYLNLDAEDADEEDEEEKGDDSGVLTEGGSDQTPPPPPEVPSSTVKSAEKSGDGPDPANDQDEATLLNLKARIELWEKLVKVNKRLEREEECLVRLHIKFRRYKNSQAEGFISRTDQETDEEMLRIREALLRDLERVRLELEQGTRELERNALALVETEALLDARRHYLRRLQAELEASDMGMDEKVVTLQSTVEHKSMGTATATCTSANDTDSNSDTGLSSLHSSSEEGVYVLDTLV</sequence>
<accession>A0A6L2PRF4</accession>
<protein>
    <recommendedName>
        <fullName evidence="4">Ras-associating domain-containing protein</fullName>
    </recommendedName>
</protein>
<feature type="compositionally biased region" description="Acidic residues" evidence="1">
    <location>
        <begin position="224"/>
        <end position="235"/>
    </location>
</feature>
<evidence type="ECO:0008006" key="4">
    <source>
        <dbReference type="Google" id="ProtNLM"/>
    </source>
</evidence>
<keyword evidence="3" id="KW-1185">Reference proteome</keyword>
<evidence type="ECO:0000313" key="2">
    <source>
        <dbReference type="EMBL" id="GFG34160.1"/>
    </source>
</evidence>
<dbReference type="SUPFAM" id="SSF54236">
    <property type="entry name" value="Ubiquitin-like"/>
    <property type="match status" value="1"/>
</dbReference>
<gene>
    <name evidence="2" type="ORF">Cfor_08150</name>
</gene>
<name>A0A6L2PRF4_COPFO</name>
<feature type="compositionally biased region" description="Low complexity" evidence="1">
    <location>
        <begin position="431"/>
        <end position="441"/>
    </location>
</feature>
<reference evidence="3" key="1">
    <citation type="submission" date="2020-01" db="EMBL/GenBank/DDBJ databases">
        <title>Draft genome sequence of the Termite Coptotermes fromosanus.</title>
        <authorList>
            <person name="Itakura S."/>
            <person name="Yosikawa Y."/>
            <person name="Umezawa K."/>
        </authorList>
    </citation>
    <scope>NUCLEOTIDE SEQUENCE [LARGE SCALE GENOMIC DNA]</scope>
</reference>